<accession>A0AA36BDJ9</accession>
<gene>
    <name evidence="1" type="ORF">OCTVUL_1B004912</name>
</gene>
<protein>
    <submittedName>
        <fullName evidence="1">Uncharacterized protein</fullName>
    </submittedName>
</protein>
<sequence length="71" mass="8290">MSRYPSWSQKLKIISGDAESLRNECGLMEERSNCSREYLCVSGENIEIGEQINDEDQKRFYKEIITSHTKD</sequence>
<evidence type="ECO:0000313" key="2">
    <source>
        <dbReference type="Proteomes" id="UP001162480"/>
    </source>
</evidence>
<evidence type="ECO:0000313" key="1">
    <source>
        <dbReference type="EMBL" id="CAI9731621.1"/>
    </source>
</evidence>
<dbReference type="Proteomes" id="UP001162480">
    <property type="component" value="Chromosome 13"/>
</dbReference>
<name>A0AA36BDJ9_OCTVU</name>
<keyword evidence="2" id="KW-1185">Reference proteome</keyword>
<dbReference type="AlphaFoldDB" id="A0AA36BDJ9"/>
<reference evidence="1" key="1">
    <citation type="submission" date="2023-08" db="EMBL/GenBank/DDBJ databases">
        <authorList>
            <person name="Alioto T."/>
            <person name="Alioto T."/>
            <person name="Gomez Garrido J."/>
        </authorList>
    </citation>
    <scope>NUCLEOTIDE SEQUENCE</scope>
</reference>
<dbReference type="EMBL" id="OX597826">
    <property type="protein sequence ID" value="CAI9731621.1"/>
    <property type="molecule type" value="Genomic_DNA"/>
</dbReference>
<organism evidence="1 2">
    <name type="scientific">Octopus vulgaris</name>
    <name type="common">Common octopus</name>
    <dbReference type="NCBI Taxonomy" id="6645"/>
    <lineage>
        <taxon>Eukaryota</taxon>
        <taxon>Metazoa</taxon>
        <taxon>Spiralia</taxon>
        <taxon>Lophotrochozoa</taxon>
        <taxon>Mollusca</taxon>
        <taxon>Cephalopoda</taxon>
        <taxon>Coleoidea</taxon>
        <taxon>Octopodiformes</taxon>
        <taxon>Octopoda</taxon>
        <taxon>Incirrata</taxon>
        <taxon>Octopodidae</taxon>
        <taxon>Octopus</taxon>
    </lineage>
</organism>
<proteinExistence type="predicted"/>